<dbReference type="OrthoDB" id="3672650at2759"/>
<dbReference type="Proteomes" id="UP000799444">
    <property type="component" value="Unassembled WGS sequence"/>
</dbReference>
<protein>
    <submittedName>
        <fullName evidence="1">Uncharacterized protein</fullName>
    </submittedName>
</protein>
<evidence type="ECO:0000313" key="1">
    <source>
        <dbReference type="EMBL" id="KAF2737910.1"/>
    </source>
</evidence>
<organism evidence="1 2">
    <name type="scientific">Polyplosphaeria fusca</name>
    <dbReference type="NCBI Taxonomy" id="682080"/>
    <lineage>
        <taxon>Eukaryota</taxon>
        <taxon>Fungi</taxon>
        <taxon>Dikarya</taxon>
        <taxon>Ascomycota</taxon>
        <taxon>Pezizomycotina</taxon>
        <taxon>Dothideomycetes</taxon>
        <taxon>Pleosporomycetidae</taxon>
        <taxon>Pleosporales</taxon>
        <taxon>Tetraplosphaeriaceae</taxon>
        <taxon>Polyplosphaeria</taxon>
    </lineage>
</organism>
<proteinExistence type="predicted"/>
<keyword evidence="2" id="KW-1185">Reference proteome</keyword>
<sequence>MAKNGGKTLSTLSQGSEDFSTERQSMLLRQLELLLDISPRALGSDLLALPREIRDIILEYVLPDFPENGRPELHTNLWGADMDAQTPWRHDIFGYGLGVSKEIRLHPRLLLINKQLHDEMLDNYFRKSKLILHAELRNSKDNNWHFEYSPHLLRLGMLKHVTHVHFYVEWNYIITRSDRIRDQVRMTDDLRQAMDKLLQPLQAIETIQLSVLFWWRFRSGKYYGMSMQDLFDLEDVFKRHAEQRWLQILRTNRHTVQSPNPSAGVGYKLGSENKGKSMSGEMDIFVSQNLEEAMIPRRQSTVDFYGNYGISDPLPQPSYRHGAMI</sequence>
<evidence type="ECO:0000313" key="2">
    <source>
        <dbReference type="Proteomes" id="UP000799444"/>
    </source>
</evidence>
<dbReference type="EMBL" id="ML996112">
    <property type="protein sequence ID" value="KAF2737910.1"/>
    <property type="molecule type" value="Genomic_DNA"/>
</dbReference>
<gene>
    <name evidence="1" type="ORF">EJ04DRAFT_541600</name>
</gene>
<comment type="caution">
    <text evidence="1">The sequence shown here is derived from an EMBL/GenBank/DDBJ whole genome shotgun (WGS) entry which is preliminary data.</text>
</comment>
<accession>A0A9P4V6Z3</accession>
<name>A0A9P4V6Z3_9PLEO</name>
<reference evidence="1" key="1">
    <citation type="journal article" date="2020" name="Stud. Mycol.">
        <title>101 Dothideomycetes genomes: a test case for predicting lifestyles and emergence of pathogens.</title>
        <authorList>
            <person name="Haridas S."/>
            <person name="Albert R."/>
            <person name="Binder M."/>
            <person name="Bloem J."/>
            <person name="Labutti K."/>
            <person name="Salamov A."/>
            <person name="Andreopoulos B."/>
            <person name="Baker S."/>
            <person name="Barry K."/>
            <person name="Bills G."/>
            <person name="Bluhm B."/>
            <person name="Cannon C."/>
            <person name="Castanera R."/>
            <person name="Culley D."/>
            <person name="Daum C."/>
            <person name="Ezra D."/>
            <person name="Gonzalez J."/>
            <person name="Henrissat B."/>
            <person name="Kuo A."/>
            <person name="Liang C."/>
            <person name="Lipzen A."/>
            <person name="Lutzoni F."/>
            <person name="Magnuson J."/>
            <person name="Mondo S."/>
            <person name="Nolan M."/>
            <person name="Ohm R."/>
            <person name="Pangilinan J."/>
            <person name="Park H.-J."/>
            <person name="Ramirez L."/>
            <person name="Alfaro M."/>
            <person name="Sun H."/>
            <person name="Tritt A."/>
            <person name="Yoshinaga Y."/>
            <person name="Zwiers L.-H."/>
            <person name="Turgeon B."/>
            <person name="Goodwin S."/>
            <person name="Spatafora J."/>
            <person name="Crous P."/>
            <person name="Grigoriev I."/>
        </authorList>
    </citation>
    <scope>NUCLEOTIDE SEQUENCE</scope>
    <source>
        <strain evidence="1">CBS 125425</strain>
    </source>
</reference>
<dbReference type="AlphaFoldDB" id="A0A9P4V6Z3"/>